<reference evidence="3" key="2">
    <citation type="journal article" date="2022" name="Res Sq">
        <title>Comparative Genomics Reveals Insights into the Divergent Evolution of Astigmatic Mites and Household Pest Adaptations.</title>
        <authorList>
            <person name="Xiong Q."/>
            <person name="Wan A.T.-Y."/>
            <person name="Liu X.-Y."/>
            <person name="Fung C.S.-H."/>
            <person name="Xiao X."/>
            <person name="Malainual N."/>
            <person name="Hou J."/>
            <person name="Wang L."/>
            <person name="Wang M."/>
            <person name="Yang K."/>
            <person name="Cui Y."/>
            <person name="Leung E."/>
            <person name="Nong W."/>
            <person name="Shin S.-K."/>
            <person name="Au S."/>
            <person name="Jeong K.Y."/>
            <person name="Chew F.T."/>
            <person name="Hui J."/>
            <person name="Leung T.F."/>
            <person name="Tungtrongchitr A."/>
            <person name="Zhong N."/>
            <person name="Liu Z."/>
            <person name="Tsui S."/>
        </authorList>
    </citation>
    <scope>NUCLEOTIDE SEQUENCE</scope>
    <source>
        <strain evidence="3">Derf</strain>
        <tissue evidence="3">Whole organism</tissue>
    </source>
</reference>
<evidence type="ECO:0000313" key="3">
    <source>
        <dbReference type="EMBL" id="KAH9507079.1"/>
    </source>
</evidence>
<feature type="transmembrane region" description="Helical" evidence="2">
    <location>
        <begin position="49"/>
        <end position="66"/>
    </location>
</feature>
<accession>A0A922HV81</accession>
<keyword evidence="2" id="KW-0472">Membrane</keyword>
<feature type="compositionally biased region" description="Acidic residues" evidence="1">
    <location>
        <begin position="151"/>
        <end position="160"/>
    </location>
</feature>
<proteinExistence type="predicted"/>
<organism evidence="3 4">
    <name type="scientific">Dermatophagoides farinae</name>
    <name type="common">American house dust mite</name>
    <dbReference type="NCBI Taxonomy" id="6954"/>
    <lineage>
        <taxon>Eukaryota</taxon>
        <taxon>Metazoa</taxon>
        <taxon>Ecdysozoa</taxon>
        <taxon>Arthropoda</taxon>
        <taxon>Chelicerata</taxon>
        <taxon>Arachnida</taxon>
        <taxon>Acari</taxon>
        <taxon>Acariformes</taxon>
        <taxon>Sarcoptiformes</taxon>
        <taxon>Astigmata</taxon>
        <taxon>Psoroptidia</taxon>
        <taxon>Analgoidea</taxon>
        <taxon>Pyroglyphidae</taxon>
        <taxon>Dermatophagoidinae</taxon>
        <taxon>Dermatophagoides</taxon>
    </lineage>
</organism>
<feature type="region of interest" description="Disordered" evidence="1">
    <location>
        <begin position="151"/>
        <end position="182"/>
    </location>
</feature>
<keyword evidence="4" id="KW-1185">Reference proteome</keyword>
<dbReference type="EMBL" id="ASGP02000005">
    <property type="protein sequence ID" value="KAH9507079.1"/>
    <property type="molecule type" value="Genomic_DNA"/>
</dbReference>
<feature type="compositionally biased region" description="Basic and acidic residues" evidence="1">
    <location>
        <begin position="161"/>
        <end position="172"/>
    </location>
</feature>
<dbReference type="AlphaFoldDB" id="A0A922HV81"/>
<gene>
    <name evidence="3" type="ORF">DERF_011782</name>
</gene>
<keyword evidence="2" id="KW-1133">Transmembrane helix</keyword>
<name>A0A922HV81_DERFA</name>
<sequence length="209" mass="24513">MEIIDDYSDYYHDEIFIAELNPNASPIWYDKIWQRIDYLIDIVRYSSKITTFILTIVFIFYTYTFLTRKFPQIKCKKNGNNTLMIDSGSLLFRCNFLSMKRILDKYEKLCQPGHYQLKGGNGGLPINVEYEPNDDEQDLIRKIRYKLKFEQEEEEEEGDGREEGKEKEKEDGQATEMPGIGGKLAKKFNVNAKQKKLFGNVVKKFSPIT</sequence>
<evidence type="ECO:0000313" key="4">
    <source>
        <dbReference type="Proteomes" id="UP000790347"/>
    </source>
</evidence>
<dbReference type="Proteomes" id="UP000790347">
    <property type="component" value="Unassembled WGS sequence"/>
</dbReference>
<evidence type="ECO:0000256" key="2">
    <source>
        <dbReference type="SAM" id="Phobius"/>
    </source>
</evidence>
<evidence type="ECO:0000256" key="1">
    <source>
        <dbReference type="SAM" id="MobiDB-lite"/>
    </source>
</evidence>
<protein>
    <submittedName>
        <fullName evidence="3">Uncharacterized protein</fullName>
    </submittedName>
</protein>
<comment type="caution">
    <text evidence="3">The sequence shown here is derived from an EMBL/GenBank/DDBJ whole genome shotgun (WGS) entry which is preliminary data.</text>
</comment>
<reference evidence="3" key="1">
    <citation type="submission" date="2013-05" db="EMBL/GenBank/DDBJ databases">
        <authorList>
            <person name="Yim A.K.Y."/>
            <person name="Chan T.F."/>
            <person name="Ji K.M."/>
            <person name="Liu X.Y."/>
            <person name="Zhou J.W."/>
            <person name="Li R.Q."/>
            <person name="Yang K.Y."/>
            <person name="Li J."/>
            <person name="Li M."/>
            <person name="Law P.T.W."/>
            <person name="Wu Y.L."/>
            <person name="Cai Z.L."/>
            <person name="Qin H."/>
            <person name="Bao Y."/>
            <person name="Leung R.K.K."/>
            <person name="Ng P.K.S."/>
            <person name="Zou J."/>
            <person name="Zhong X.J."/>
            <person name="Ran P.X."/>
            <person name="Zhong N.S."/>
            <person name="Liu Z.G."/>
            <person name="Tsui S.K.W."/>
        </authorList>
    </citation>
    <scope>NUCLEOTIDE SEQUENCE</scope>
    <source>
        <strain evidence="3">Derf</strain>
        <tissue evidence="3">Whole organism</tissue>
    </source>
</reference>
<keyword evidence="2" id="KW-0812">Transmembrane</keyword>